<evidence type="ECO:0000256" key="2">
    <source>
        <dbReference type="SAM" id="Phobius"/>
    </source>
</evidence>
<accession>A0A1E7ZCA5</accession>
<evidence type="ECO:0008006" key="5">
    <source>
        <dbReference type="Google" id="ProtNLM"/>
    </source>
</evidence>
<keyword evidence="1" id="KW-0175">Coiled coil</keyword>
<keyword evidence="4" id="KW-1185">Reference proteome</keyword>
<keyword evidence="2" id="KW-0472">Membrane</keyword>
<gene>
    <name evidence="3" type="ORF">BFC18_09735</name>
</gene>
<dbReference type="OrthoDB" id="9151209at2"/>
<feature type="coiled-coil region" evidence="1">
    <location>
        <begin position="52"/>
        <end position="105"/>
    </location>
</feature>
<sequence length="214" mass="24055">MSAPSLNEKFAALSQREKVLTLISGLALIFMAGFTFFIEPAIDDYSKYRTDLASEEVKRQSLNAQLELYSEALSSDPNAELNAELAQLKIQKKQIETVFANELNELVTPGQMVFLVEQVFNHATNLTLIEMSSLNPVSVFAGNEEMADVPLYQHGVSLTFSGRYFDVKQFIEALEDQTQQLFWRGIDYKVTSYPLAEVNVEVYTLSTEKAFIGV</sequence>
<organism evidence="3 4">
    <name type="scientific">Alteromonas confluentis</name>
    <dbReference type="NCBI Taxonomy" id="1656094"/>
    <lineage>
        <taxon>Bacteria</taxon>
        <taxon>Pseudomonadati</taxon>
        <taxon>Pseudomonadota</taxon>
        <taxon>Gammaproteobacteria</taxon>
        <taxon>Alteromonadales</taxon>
        <taxon>Alteromonadaceae</taxon>
        <taxon>Alteromonas/Salinimonas group</taxon>
        <taxon>Alteromonas</taxon>
    </lineage>
</organism>
<evidence type="ECO:0000256" key="1">
    <source>
        <dbReference type="SAM" id="Coils"/>
    </source>
</evidence>
<name>A0A1E7ZCA5_9ALTE</name>
<comment type="caution">
    <text evidence="3">The sequence shown here is derived from an EMBL/GenBank/DDBJ whole genome shotgun (WGS) entry which is preliminary data.</text>
</comment>
<keyword evidence="2" id="KW-1133">Transmembrane helix</keyword>
<dbReference type="Proteomes" id="UP000175691">
    <property type="component" value="Unassembled WGS sequence"/>
</dbReference>
<dbReference type="STRING" id="1656094.BFC18_09735"/>
<keyword evidence="2" id="KW-0812">Transmembrane</keyword>
<reference evidence="3 4" key="1">
    <citation type="submission" date="2016-08" db="EMBL/GenBank/DDBJ databases">
        <authorList>
            <person name="Seilhamer J.J."/>
        </authorList>
    </citation>
    <scope>NUCLEOTIDE SEQUENCE [LARGE SCALE GENOMIC DNA]</scope>
    <source>
        <strain evidence="3 4">KCTC 42603</strain>
    </source>
</reference>
<feature type="transmembrane region" description="Helical" evidence="2">
    <location>
        <begin position="20"/>
        <end position="38"/>
    </location>
</feature>
<evidence type="ECO:0000313" key="3">
    <source>
        <dbReference type="EMBL" id="OFC71155.1"/>
    </source>
</evidence>
<dbReference type="RefSeq" id="WP_070125131.1">
    <property type="nucleotide sequence ID" value="NZ_MDHN01000016.1"/>
</dbReference>
<protein>
    <recommendedName>
        <fullName evidence="5">MSHA biogenesis protein MshJ</fullName>
    </recommendedName>
</protein>
<evidence type="ECO:0000313" key="4">
    <source>
        <dbReference type="Proteomes" id="UP000175691"/>
    </source>
</evidence>
<dbReference type="AlphaFoldDB" id="A0A1E7ZCA5"/>
<dbReference type="EMBL" id="MDHN01000016">
    <property type="protein sequence ID" value="OFC71155.1"/>
    <property type="molecule type" value="Genomic_DNA"/>
</dbReference>
<proteinExistence type="predicted"/>